<gene>
    <name evidence="2" type="ORF">O181_105989</name>
</gene>
<evidence type="ECO:0000313" key="3">
    <source>
        <dbReference type="Proteomes" id="UP000765509"/>
    </source>
</evidence>
<protein>
    <submittedName>
        <fullName evidence="2">Uncharacterized protein</fullName>
    </submittedName>
</protein>
<sequence length="111" mass="12842">MKVVSPPSILQDRSIIHISNINSQITSVKSKFPEEEDNSENSKSFKEEVSHEEKNDQNEVKDITFLLEEEPLKMEFPCFNPSRKDIECSFSTVQNINEAKMDESKYQNSIN</sequence>
<comment type="caution">
    <text evidence="2">The sequence shown here is derived from an EMBL/GenBank/DDBJ whole genome shotgun (WGS) entry which is preliminary data.</text>
</comment>
<dbReference type="AlphaFoldDB" id="A0A9Q3JR79"/>
<dbReference type="Proteomes" id="UP000765509">
    <property type="component" value="Unassembled WGS sequence"/>
</dbReference>
<evidence type="ECO:0000313" key="2">
    <source>
        <dbReference type="EMBL" id="MBW0566274.1"/>
    </source>
</evidence>
<proteinExistence type="predicted"/>
<feature type="region of interest" description="Disordered" evidence="1">
    <location>
        <begin position="26"/>
        <end position="61"/>
    </location>
</feature>
<accession>A0A9Q3JR79</accession>
<organism evidence="2 3">
    <name type="scientific">Austropuccinia psidii MF-1</name>
    <dbReference type="NCBI Taxonomy" id="1389203"/>
    <lineage>
        <taxon>Eukaryota</taxon>
        <taxon>Fungi</taxon>
        <taxon>Dikarya</taxon>
        <taxon>Basidiomycota</taxon>
        <taxon>Pucciniomycotina</taxon>
        <taxon>Pucciniomycetes</taxon>
        <taxon>Pucciniales</taxon>
        <taxon>Sphaerophragmiaceae</taxon>
        <taxon>Austropuccinia</taxon>
    </lineage>
</organism>
<dbReference type="EMBL" id="AVOT02078835">
    <property type="protein sequence ID" value="MBW0566274.1"/>
    <property type="molecule type" value="Genomic_DNA"/>
</dbReference>
<name>A0A9Q3JR79_9BASI</name>
<feature type="compositionally biased region" description="Basic and acidic residues" evidence="1">
    <location>
        <begin position="43"/>
        <end position="61"/>
    </location>
</feature>
<evidence type="ECO:0000256" key="1">
    <source>
        <dbReference type="SAM" id="MobiDB-lite"/>
    </source>
</evidence>
<keyword evidence="3" id="KW-1185">Reference proteome</keyword>
<reference evidence="2" key="1">
    <citation type="submission" date="2021-03" db="EMBL/GenBank/DDBJ databases">
        <title>Draft genome sequence of rust myrtle Austropuccinia psidii MF-1, a brazilian biotype.</title>
        <authorList>
            <person name="Quecine M.C."/>
            <person name="Pachon D.M.R."/>
            <person name="Bonatelli M.L."/>
            <person name="Correr F.H."/>
            <person name="Franceschini L.M."/>
            <person name="Leite T.F."/>
            <person name="Margarido G.R.A."/>
            <person name="Almeida C.A."/>
            <person name="Ferrarezi J.A."/>
            <person name="Labate C.A."/>
        </authorList>
    </citation>
    <scope>NUCLEOTIDE SEQUENCE</scope>
    <source>
        <strain evidence="2">MF-1</strain>
    </source>
</reference>